<dbReference type="Pfam" id="PF12833">
    <property type="entry name" value="HTH_18"/>
    <property type="match status" value="1"/>
</dbReference>
<dbReference type="InterPro" id="IPR029062">
    <property type="entry name" value="Class_I_gatase-like"/>
</dbReference>
<dbReference type="InterPro" id="IPR052158">
    <property type="entry name" value="INH-QAR"/>
</dbReference>
<evidence type="ECO:0000313" key="4">
    <source>
        <dbReference type="EMBL" id="SIN68734.1"/>
    </source>
</evidence>
<keyword evidence="1" id="KW-0805">Transcription regulation</keyword>
<dbReference type="SMART" id="SM00342">
    <property type="entry name" value="HTH_ARAC"/>
    <property type="match status" value="1"/>
</dbReference>
<dbReference type="SUPFAM" id="SSF52317">
    <property type="entry name" value="Class I glutamine amidotransferase-like"/>
    <property type="match status" value="1"/>
</dbReference>
<reference evidence="5" key="1">
    <citation type="submission" date="2016-11" db="EMBL/GenBank/DDBJ databases">
        <authorList>
            <person name="Varghese N."/>
            <person name="Submissions S."/>
        </authorList>
    </citation>
    <scope>NUCLEOTIDE SEQUENCE [LARGE SCALE GENOMIC DNA]</scope>
    <source>
        <strain evidence="5">DSM 24787</strain>
    </source>
</reference>
<evidence type="ECO:0000256" key="1">
    <source>
        <dbReference type="ARBA" id="ARBA00023015"/>
    </source>
</evidence>
<dbReference type="PANTHER" id="PTHR43130:SF3">
    <property type="entry name" value="HTH-TYPE TRANSCRIPTIONAL REGULATOR RV1931C"/>
    <property type="match status" value="1"/>
</dbReference>
<dbReference type="OrthoDB" id="9803764at2"/>
<dbReference type="SUPFAM" id="SSF46689">
    <property type="entry name" value="Homeodomain-like"/>
    <property type="match status" value="2"/>
</dbReference>
<dbReference type="Proteomes" id="UP000185003">
    <property type="component" value="Unassembled WGS sequence"/>
</dbReference>
<dbReference type="GO" id="GO:0043565">
    <property type="term" value="F:sequence-specific DNA binding"/>
    <property type="evidence" value="ECO:0007669"/>
    <property type="project" value="InterPro"/>
</dbReference>
<dbReference type="GO" id="GO:0003700">
    <property type="term" value="F:DNA-binding transcription factor activity"/>
    <property type="evidence" value="ECO:0007669"/>
    <property type="project" value="InterPro"/>
</dbReference>
<dbReference type="STRING" id="536979.SAMN04488055_0631"/>
<gene>
    <name evidence="4" type="ORF">SAMN04488055_0631</name>
</gene>
<dbReference type="InterPro" id="IPR009057">
    <property type="entry name" value="Homeodomain-like_sf"/>
</dbReference>
<dbReference type="CDD" id="cd03138">
    <property type="entry name" value="GATase1_AraC_2"/>
    <property type="match status" value="1"/>
</dbReference>
<keyword evidence="4" id="KW-0238">DNA-binding</keyword>
<dbReference type="InterPro" id="IPR018060">
    <property type="entry name" value="HTH_AraC"/>
</dbReference>
<protein>
    <submittedName>
        <fullName evidence="4">Transcriptional regulator GlxA family, contains an amidase domain and an AraC-type DNA-binding HTH domain</fullName>
    </submittedName>
</protein>
<dbReference type="Gene3D" id="1.10.10.60">
    <property type="entry name" value="Homeodomain-like"/>
    <property type="match status" value="2"/>
</dbReference>
<keyword evidence="2" id="KW-0804">Transcription</keyword>
<evidence type="ECO:0000259" key="3">
    <source>
        <dbReference type="PROSITE" id="PS01124"/>
    </source>
</evidence>
<dbReference type="PANTHER" id="PTHR43130">
    <property type="entry name" value="ARAC-FAMILY TRANSCRIPTIONAL REGULATOR"/>
    <property type="match status" value="1"/>
</dbReference>
<feature type="domain" description="HTH araC/xylS-type" evidence="3">
    <location>
        <begin position="216"/>
        <end position="314"/>
    </location>
</feature>
<evidence type="ECO:0000256" key="2">
    <source>
        <dbReference type="ARBA" id="ARBA00023163"/>
    </source>
</evidence>
<accession>A0A1N6DDL4</accession>
<dbReference type="Gene3D" id="3.40.50.880">
    <property type="match status" value="1"/>
</dbReference>
<dbReference type="PROSITE" id="PS01124">
    <property type="entry name" value="HTH_ARAC_FAMILY_2"/>
    <property type="match status" value="1"/>
</dbReference>
<sequence>MKNLAILIPENHSNLSSVILAYEVFTKANEYHGEVFSIKLVSNSRKTVLHKGLFTIHPDVLLTDKPKADLILIPALDEHVNKTLKHNNPLIEWVTAKYKQGAEVASLCTGAFLLAAAGILNGKQCSTHWQAAEVFRAMFPELELKTEKIITDEQGVYTTGGALSSMNLILYLVEKYYNRQTAIFCAKFFEIDLSRSSQSPFTIFTGQKNHEDAAIKAVQEYMENNLSEKISMKELAAAFNIDRRNFDRRFKKATMNTPAEYLQRIKIEAAKKSLETTRKNINEVMYDIGYNDVKAFRLLFKKITGLSPLDYRNRYNKDAELS</sequence>
<proteinExistence type="predicted"/>
<name>A0A1N6DDL4_9BACT</name>
<keyword evidence="5" id="KW-1185">Reference proteome</keyword>
<dbReference type="AlphaFoldDB" id="A0A1N6DDL4"/>
<dbReference type="EMBL" id="FSRA01000001">
    <property type="protein sequence ID" value="SIN68734.1"/>
    <property type="molecule type" value="Genomic_DNA"/>
</dbReference>
<dbReference type="Pfam" id="PF01965">
    <property type="entry name" value="DJ-1_PfpI"/>
    <property type="match status" value="1"/>
</dbReference>
<dbReference type="InterPro" id="IPR002818">
    <property type="entry name" value="DJ-1/PfpI"/>
</dbReference>
<organism evidence="4 5">
    <name type="scientific">Chitinophaga niabensis</name>
    <dbReference type="NCBI Taxonomy" id="536979"/>
    <lineage>
        <taxon>Bacteria</taxon>
        <taxon>Pseudomonadati</taxon>
        <taxon>Bacteroidota</taxon>
        <taxon>Chitinophagia</taxon>
        <taxon>Chitinophagales</taxon>
        <taxon>Chitinophagaceae</taxon>
        <taxon>Chitinophaga</taxon>
    </lineage>
</organism>
<evidence type="ECO:0000313" key="5">
    <source>
        <dbReference type="Proteomes" id="UP000185003"/>
    </source>
</evidence>